<protein>
    <submittedName>
        <fullName evidence="2">Uncharacterized protein</fullName>
    </submittedName>
</protein>
<feature type="region of interest" description="Disordered" evidence="1">
    <location>
        <begin position="103"/>
        <end position="123"/>
    </location>
</feature>
<accession>A0AAN7GLZ2</accession>
<organism evidence="2 3">
    <name type="scientific">Trapa incisa</name>
    <dbReference type="NCBI Taxonomy" id="236973"/>
    <lineage>
        <taxon>Eukaryota</taxon>
        <taxon>Viridiplantae</taxon>
        <taxon>Streptophyta</taxon>
        <taxon>Embryophyta</taxon>
        <taxon>Tracheophyta</taxon>
        <taxon>Spermatophyta</taxon>
        <taxon>Magnoliopsida</taxon>
        <taxon>eudicotyledons</taxon>
        <taxon>Gunneridae</taxon>
        <taxon>Pentapetalae</taxon>
        <taxon>rosids</taxon>
        <taxon>malvids</taxon>
        <taxon>Myrtales</taxon>
        <taxon>Lythraceae</taxon>
        <taxon>Trapa</taxon>
    </lineage>
</organism>
<evidence type="ECO:0000256" key="1">
    <source>
        <dbReference type="SAM" id="MobiDB-lite"/>
    </source>
</evidence>
<comment type="caution">
    <text evidence="2">The sequence shown here is derived from an EMBL/GenBank/DDBJ whole genome shotgun (WGS) entry which is preliminary data.</text>
</comment>
<name>A0AAN7GLZ2_9MYRT</name>
<sequence length="141" mass="15665">MVSLMEQGPANMTALVHTRSNREKGNFKWEAEQIPIEEIHRKRLCCSYLRELGIEQTCIVSTFSRRSVLDRSLYQSSRIVSPSCMITRLYPFGSAANGTTGIQLSPPVLAPDEEGPSSAKETSVALQVTDFRPFTAVNAEK</sequence>
<evidence type="ECO:0000313" key="3">
    <source>
        <dbReference type="Proteomes" id="UP001345219"/>
    </source>
</evidence>
<gene>
    <name evidence="2" type="ORF">SAY87_000249</name>
</gene>
<dbReference type="AlphaFoldDB" id="A0AAN7GLZ2"/>
<evidence type="ECO:0000313" key="2">
    <source>
        <dbReference type="EMBL" id="KAK4742248.1"/>
    </source>
</evidence>
<reference evidence="2 3" key="1">
    <citation type="journal article" date="2023" name="Hortic Res">
        <title>Pangenome of water caltrop reveals structural variations and asymmetric subgenome divergence after allopolyploidization.</title>
        <authorList>
            <person name="Zhang X."/>
            <person name="Chen Y."/>
            <person name="Wang L."/>
            <person name="Yuan Y."/>
            <person name="Fang M."/>
            <person name="Shi L."/>
            <person name="Lu R."/>
            <person name="Comes H.P."/>
            <person name="Ma Y."/>
            <person name="Chen Y."/>
            <person name="Huang G."/>
            <person name="Zhou Y."/>
            <person name="Zheng Z."/>
            <person name="Qiu Y."/>
        </authorList>
    </citation>
    <scope>NUCLEOTIDE SEQUENCE [LARGE SCALE GENOMIC DNA]</scope>
    <source>
        <tissue evidence="2">Roots</tissue>
    </source>
</reference>
<proteinExistence type="predicted"/>
<dbReference type="Proteomes" id="UP001345219">
    <property type="component" value="Chromosome 1"/>
</dbReference>
<dbReference type="EMBL" id="JAXIOK010000023">
    <property type="protein sequence ID" value="KAK4742248.1"/>
    <property type="molecule type" value="Genomic_DNA"/>
</dbReference>
<keyword evidence="3" id="KW-1185">Reference proteome</keyword>